<dbReference type="InterPro" id="IPR043724">
    <property type="entry name" value="DUF5666"/>
</dbReference>
<evidence type="ECO:0000313" key="5">
    <source>
        <dbReference type="Proteomes" id="UP000510682"/>
    </source>
</evidence>
<feature type="compositionally biased region" description="Low complexity" evidence="1">
    <location>
        <begin position="29"/>
        <end position="54"/>
    </location>
</feature>
<feature type="region of interest" description="Disordered" evidence="1">
    <location>
        <begin position="110"/>
        <end position="164"/>
    </location>
</feature>
<feature type="compositionally biased region" description="Basic and acidic residues" evidence="1">
    <location>
        <begin position="236"/>
        <end position="246"/>
    </location>
</feature>
<dbReference type="AlphaFoldDB" id="A0A7D6IQK4"/>
<proteinExistence type="predicted"/>
<feature type="region of interest" description="Disordered" evidence="1">
    <location>
        <begin position="29"/>
        <end position="58"/>
    </location>
</feature>
<keyword evidence="5" id="KW-1185">Reference proteome</keyword>
<reference evidence="4" key="2">
    <citation type="submission" date="2020-07" db="EMBL/GenBank/DDBJ databases">
        <authorList>
            <person name="Yu X."/>
        </authorList>
    </citation>
    <scope>NUCLEOTIDE SEQUENCE [LARGE SCALE GENOMIC DNA]</scope>
    <source>
        <strain evidence="4">24T</strain>
    </source>
</reference>
<feature type="domain" description="DUF5666" evidence="3">
    <location>
        <begin position="164"/>
        <end position="227"/>
    </location>
</feature>
<dbReference type="Proteomes" id="UP000510682">
    <property type="component" value="Chromosome"/>
</dbReference>
<gene>
    <name evidence="4" type="ORF">H0P51_12325</name>
</gene>
<accession>A0A7D6IQK4</accession>
<feature type="region of interest" description="Disordered" evidence="1">
    <location>
        <begin position="221"/>
        <end position="246"/>
    </location>
</feature>
<dbReference type="KEGG" id="mgor:H0P51_12325"/>
<organism evidence="4 5">
    <name type="scientific">Mycobacterium vicinigordonae</name>
    <dbReference type="NCBI Taxonomy" id="1719132"/>
    <lineage>
        <taxon>Bacteria</taxon>
        <taxon>Bacillati</taxon>
        <taxon>Actinomycetota</taxon>
        <taxon>Actinomycetes</taxon>
        <taxon>Mycobacteriales</taxon>
        <taxon>Mycobacteriaceae</taxon>
        <taxon>Mycobacterium</taxon>
    </lineage>
</organism>
<keyword evidence="2" id="KW-0732">Signal</keyword>
<dbReference type="Pfam" id="PF18914">
    <property type="entry name" value="DUF5666"/>
    <property type="match status" value="1"/>
</dbReference>
<evidence type="ECO:0000256" key="1">
    <source>
        <dbReference type="SAM" id="MobiDB-lite"/>
    </source>
</evidence>
<evidence type="ECO:0000256" key="2">
    <source>
        <dbReference type="SAM" id="SignalP"/>
    </source>
</evidence>
<name>A0A7D6IQK4_9MYCO</name>
<protein>
    <recommendedName>
        <fullName evidence="3">DUF5666 domain-containing protein</fullName>
    </recommendedName>
</protein>
<feature type="compositionally biased region" description="Low complexity" evidence="1">
    <location>
        <begin position="143"/>
        <end position="160"/>
    </location>
</feature>
<feature type="signal peptide" evidence="2">
    <location>
        <begin position="1"/>
        <end position="25"/>
    </location>
</feature>
<evidence type="ECO:0000259" key="3">
    <source>
        <dbReference type="Pfam" id="PF18914"/>
    </source>
</evidence>
<reference evidence="4" key="1">
    <citation type="submission" date="2020-07" db="EMBL/GenBank/DDBJ databases">
        <title>Description of Mycobacterium gordonae subsp. intergordonae subsp.nov. and Mycobacterium gordonae subsp. gordonae subsp. nov.</title>
        <authorList>
            <person name="Huang H."/>
        </authorList>
    </citation>
    <scope>NUCLEOTIDE SEQUENCE [LARGE SCALE GENOMIC DNA]</scope>
    <source>
        <strain evidence="4">24T</strain>
    </source>
</reference>
<evidence type="ECO:0000313" key="4">
    <source>
        <dbReference type="EMBL" id="QLL09580.1"/>
    </source>
</evidence>
<dbReference type="EMBL" id="CP059165">
    <property type="protein sequence ID" value="QLL09580.1"/>
    <property type="molecule type" value="Genomic_DNA"/>
</dbReference>
<feature type="chain" id="PRO_5039269027" description="DUF5666 domain-containing protein" evidence="2">
    <location>
        <begin position="26"/>
        <end position="246"/>
    </location>
</feature>
<sequence>MGGPLLSTRFALAAIAGAAALSAAACSSSNTSSPSATSSTAVASPTTAASSAPPKGETQVRGLIASVSGNAAQVTQQNGTATVDFTDSTKVTEVAAAALTDVTAGNCITARSKDESQPGSPVTAASVRVSPANNGKCPEARQPTTPTPSGTPTTTGPGKKPAVEGSVASVAGNTITVNTASGSQTVTVTDKTRYTKEAPTNSQAITQGKCLTARGSENNGALQATSISLQPAHKGKCTEGGEPHHR</sequence>